<comment type="caution">
    <text evidence="14">The sequence shown here is derived from an EMBL/GenBank/DDBJ whole genome shotgun (WGS) entry which is preliminary data.</text>
</comment>
<gene>
    <name evidence="14" type="ORF">C5Y93_13520</name>
</gene>
<dbReference type="GO" id="GO:0016020">
    <property type="term" value="C:membrane"/>
    <property type="evidence" value="ECO:0007669"/>
    <property type="project" value="UniProtKB-SubCell"/>
</dbReference>
<evidence type="ECO:0000313" key="14">
    <source>
        <dbReference type="EMBL" id="PQO45465.1"/>
    </source>
</evidence>
<dbReference type="InterPro" id="IPR010617">
    <property type="entry name" value="TMEM175-like"/>
</dbReference>
<evidence type="ECO:0000256" key="2">
    <source>
        <dbReference type="ARBA" id="ARBA00006920"/>
    </source>
</evidence>
<keyword evidence="10 13" id="KW-0472">Membrane</keyword>
<protein>
    <recommendedName>
        <fullName evidence="16">DUF1211 domain-containing protein</fullName>
    </recommendedName>
</protein>
<evidence type="ECO:0000256" key="4">
    <source>
        <dbReference type="ARBA" id="ARBA00022538"/>
    </source>
</evidence>
<evidence type="ECO:0000256" key="1">
    <source>
        <dbReference type="ARBA" id="ARBA00004141"/>
    </source>
</evidence>
<evidence type="ECO:0000256" key="6">
    <source>
        <dbReference type="ARBA" id="ARBA00022826"/>
    </source>
</evidence>
<keyword evidence="11" id="KW-0407">Ion channel</keyword>
<feature type="transmembrane region" description="Helical" evidence="13">
    <location>
        <begin position="107"/>
        <end position="129"/>
    </location>
</feature>
<dbReference type="GO" id="GO:0015252">
    <property type="term" value="F:proton channel activity"/>
    <property type="evidence" value="ECO:0007669"/>
    <property type="project" value="InterPro"/>
</dbReference>
<keyword evidence="7" id="KW-0630">Potassium</keyword>
<dbReference type="GO" id="GO:0005267">
    <property type="term" value="F:potassium channel activity"/>
    <property type="evidence" value="ECO:0007669"/>
    <property type="project" value="UniProtKB-KW"/>
</dbReference>
<proteinExistence type="inferred from homology"/>
<reference evidence="14 15" key="1">
    <citation type="submission" date="2018-02" db="EMBL/GenBank/DDBJ databases">
        <title>Comparative genomes isolates from brazilian mangrove.</title>
        <authorList>
            <person name="Araujo J.E."/>
            <person name="Taketani R.G."/>
            <person name="Silva M.C.P."/>
            <person name="Loureco M.V."/>
            <person name="Andreote F.D."/>
        </authorList>
    </citation>
    <scope>NUCLEOTIDE SEQUENCE [LARGE SCALE GENOMIC DNA]</scope>
    <source>
        <strain evidence="14 15">Nap-Phe MGV</strain>
    </source>
</reference>
<evidence type="ECO:0000313" key="15">
    <source>
        <dbReference type="Proteomes" id="UP000237819"/>
    </source>
</evidence>
<evidence type="ECO:0000256" key="12">
    <source>
        <dbReference type="ARBA" id="ARBA00034430"/>
    </source>
</evidence>
<comment type="subcellular location">
    <subcellularLocation>
        <location evidence="1">Membrane</location>
        <topology evidence="1">Multi-pass membrane protein</topology>
    </subcellularLocation>
</comment>
<feature type="transmembrane region" description="Helical" evidence="13">
    <location>
        <begin position="12"/>
        <end position="29"/>
    </location>
</feature>
<dbReference type="AlphaFoldDB" id="A0A2S8GM11"/>
<keyword evidence="8 13" id="KW-1133">Transmembrane helix</keyword>
<evidence type="ECO:0000256" key="13">
    <source>
        <dbReference type="SAM" id="Phobius"/>
    </source>
</evidence>
<feature type="transmembrane region" description="Helical" evidence="13">
    <location>
        <begin position="150"/>
        <end position="179"/>
    </location>
</feature>
<keyword evidence="6" id="KW-0631">Potassium channel</keyword>
<keyword evidence="5 13" id="KW-0812">Transmembrane</keyword>
<dbReference type="RefSeq" id="WP_105335956.1">
    <property type="nucleotide sequence ID" value="NZ_PUHZ01000014.1"/>
</dbReference>
<dbReference type="OrthoDB" id="7626281at2"/>
<keyword evidence="4" id="KW-0633">Potassium transport</keyword>
<feature type="transmembrane region" description="Helical" evidence="13">
    <location>
        <begin position="76"/>
        <end position="95"/>
    </location>
</feature>
<organism evidence="14 15">
    <name type="scientific">Blastopirellula marina</name>
    <dbReference type="NCBI Taxonomy" id="124"/>
    <lineage>
        <taxon>Bacteria</taxon>
        <taxon>Pseudomonadati</taxon>
        <taxon>Planctomycetota</taxon>
        <taxon>Planctomycetia</taxon>
        <taxon>Pirellulales</taxon>
        <taxon>Pirellulaceae</taxon>
        <taxon>Blastopirellula</taxon>
    </lineage>
</organism>
<evidence type="ECO:0000256" key="10">
    <source>
        <dbReference type="ARBA" id="ARBA00023136"/>
    </source>
</evidence>
<evidence type="ECO:0000256" key="9">
    <source>
        <dbReference type="ARBA" id="ARBA00023065"/>
    </source>
</evidence>
<name>A0A2S8GM11_9BACT</name>
<dbReference type="Pfam" id="PF06736">
    <property type="entry name" value="TMEM175"/>
    <property type="match status" value="1"/>
</dbReference>
<comment type="catalytic activity">
    <reaction evidence="12">
        <text>K(+)(in) = K(+)(out)</text>
        <dbReference type="Rhea" id="RHEA:29463"/>
        <dbReference type="ChEBI" id="CHEBI:29103"/>
    </reaction>
</comment>
<evidence type="ECO:0000256" key="5">
    <source>
        <dbReference type="ARBA" id="ARBA00022692"/>
    </source>
</evidence>
<evidence type="ECO:0000256" key="7">
    <source>
        <dbReference type="ARBA" id="ARBA00022958"/>
    </source>
</evidence>
<feature type="transmembrane region" description="Helical" evidence="13">
    <location>
        <begin position="35"/>
        <end position="55"/>
    </location>
</feature>
<evidence type="ECO:0000256" key="8">
    <source>
        <dbReference type="ARBA" id="ARBA00022989"/>
    </source>
</evidence>
<sequence length="203" mass="22512">MRKGRLEAFSDGVIAILITIMVFDLKAPAGADEKTLLALLPAVLTYLLSFVYLAIYWNNHHHLWVMADRVNGRIMWANMHLLFWLSLIPFGTGWLHRSDFAPLPVAVYGVILSACTSSWMILQSAIIAQQGPASALRAAVGNDLKSKLSIALYLSAVFLAYWQPAISLLIYLGLALVWIPPDRRFECAVDRQKGIETAQASAE</sequence>
<keyword evidence="3" id="KW-0813">Transport</keyword>
<evidence type="ECO:0000256" key="11">
    <source>
        <dbReference type="ARBA" id="ARBA00023303"/>
    </source>
</evidence>
<comment type="similarity">
    <text evidence="2">Belongs to the TMEM175 family.</text>
</comment>
<keyword evidence="9" id="KW-0406">Ion transport</keyword>
<dbReference type="EMBL" id="PUHZ01000014">
    <property type="protein sequence ID" value="PQO45465.1"/>
    <property type="molecule type" value="Genomic_DNA"/>
</dbReference>
<evidence type="ECO:0000256" key="3">
    <source>
        <dbReference type="ARBA" id="ARBA00022448"/>
    </source>
</evidence>
<accession>A0A2S8GM11</accession>
<evidence type="ECO:0008006" key="16">
    <source>
        <dbReference type="Google" id="ProtNLM"/>
    </source>
</evidence>
<dbReference type="Proteomes" id="UP000237819">
    <property type="component" value="Unassembled WGS sequence"/>
</dbReference>